<evidence type="ECO:0000313" key="1">
    <source>
        <dbReference type="EMBL" id="KAJ0081855.1"/>
    </source>
</evidence>
<sequence length="256" mass="28864">MTGNCSCKNVAQSASSGSHIKYDENLTSQSFFFLQLHDFPRPPSQRNLGRVFDILGEMEERGITPSKVTYTILIDAFARSDHMEKAFQIHAFMEKAGLVPDVYTYGVLIHGLCMKGNMKEASKLFKSMSEMQLEANDVVYNMMIHRYCKEDNSYRALRLVKEMDEKGLVPNVASYSSTIGVLCKYGKWQEAEVLLNEMIESGSDSMGKVKSKLFLPQCALLMLCIGLSPAERKTWIKWVLASNRKAGKLIFAKNAK</sequence>
<dbReference type="Proteomes" id="UP001164250">
    <property type="component" value="Chromosome 12"/>
</dbReference>
<dbReference type="EMBL" id="CM047908">
    <property type="protein sequence ID" value="KAJ0081855.1"/>
    <property type="molecule type" value="Genomic_DNA"/>
</dbReference>
<comment type="caution">
    <text evidence="1">The sequence shown here is derived from an EMBL/GenBank/DDBJ whole genome shotgun (WGS) entry which is preliminary data.</text>
</comment>
<evidence type="ECO:0000313" key="2">
    <source>
        <dbReference type="Proteomes" id="UP001164250"/>
    </source>
</evidence>
<gene>
    <name evidence="1" type="ORF">Patl1_12033</name>
</gene>
<protein>
    <submittedName>
        <fullName evidence="1">Uncharacterized protein</fullName>
    </submittedName>
</protein>
<keyword evidence="2" id="KW-1185">Reference proteome</keyword>
<reference evidence="2" key="1">
    <citation type="journal article" date="2023" name="G3 (Bethesda)">
        <title>Genome assembly and association tests identify interacting loci associated with vigor, precocity, and sex in interspecific pistachio rootstocks.</title>
        <authorList>
            <person name="Palmer W."/>
            <person name="Jacygrad E."/>
            <person name="Sagayaradj S."/>
            <person name="Cavanaugh K."/>
            <person name="Han R."/>
            <person name="Bertier L."/>
            <person name="Beede B."/>
            <person name="Kafkas S."/>
            <person name="Golino D."/>
            <person name="Preece J."/>
            <person name="Michelmore R."/>
        </authorList>
    </citation>
    <scope>NUCLEOTIDE SEQUENCE [LARGE SCALE GENOMIC DNA]</scope>
</reference>
<organism evidence="1 2">
    <name type="scientific">Pistacia atlantica</name>
    <dbReference type="NCBI Taxonomy" id="434234"/>
    <lineage>
        <taxon>Eukaryota</taxon>
        <taxon>Viridiplantae</taxon>
        <taxon>Streptophyta</taxon>
        <taxon>Embryophyta</taxon>
        <taxon>Tracheophyta</taxon>
        <taxon>Spermatophyta</taxon>
        <taxon>Magnoliopsida</taxon>
        <taxon>eudicotyledons</taxon>
        <taxon>Gunneridae</taxon>
        <taxon>Pentapetalae</taxon>
        <taxon>rosids</taxon>
        <taxon>malvids</taxon>
        <taxon>Sapindales</taxon>
        <taxon>Anacardiaceae</taxon>
        <taxon>Pistacia</taxon>
    </lineage>
</organism>
<accession>A0ACC1A6K5</accession>
<name>A0ACC1A6K5_9ROSI</name>
<proteinExistence type="predicted"/>